<reference evidence="3 4" key="1">
    <citation type="submission" date="2014-03" db="EMBL/GenBank/DDBJ databases">
        <title>Bradyrhizobium valentinum sp. nov., isolated from effective nodules of Lupinus mariae-josephae, a lupine endemic of basic-lime soils in Eastern Spain.</title>
        <authorList>
            <person name="Duran D."/>
            <person name="Rey L."/>
            <person name="Navarro A."/>
            <person name="Busquets A."/>
            <person name="Imperial J."/>
            <person name="Ruiz-Argueso T."/>
        </authorList>
    </citation>
    <scope>NUCLEOTIDE SEQUENCE [LARGE SCALE GENOMIC DNA]</scope>
    <source>
        <strain evidence="3 4">LmjM3</strain>
    </source>
</reference>
<name>A0A0R3L9M1_9BRAD</name>
<dbReference type="InterPro" id="IPR052350">
    <property type="entry name" value="Metallo-dep_Lactonases"/>
</dbReference>
<accession>A0A0R3L9M1</accession>
<evidence type="ECO:0000313" key="4">
    <source>
        <dbReference type="Proteomes" id="UP000051913"/>
    </source>
</evidence>
<dbReference type="InterPro" id="IPR032466">
    <property type="entry name" value="Metal_Hydrolase"/>
</dbReference>
<dbReference type="AlphaFoldDB" id="A0A0R3L9M1"/>
<dbReference type="EMBL" id="LLXX01000124">
    <property type="protein sequence ID" value="KRR04633.1"/>
    <property type="molecule type" value="Genomic_DNA"/>
</dbReference>
<dbReference type="InterPro" id="IPR006680">
    <property type="entry name" value="Amidohydro-rel"/>
</dbReference>
<dbReference type="Proteomes" id="UP000051913">
    <property type="component" value="Unassembled WGS sequence"/>
</dbReference>
<gene>
    <name evidence="3" type="ORF">CP49_11340</name>
</gene>
<feature type="domain" description="Amidohydrolase-related" evidence="2">
    <location>
        <begin position="4"/>
        <end position="273"/>
    </location>
</feature>
<comment type="similarity">
    <text evidence="1">Belongs to the metallo-dependent hydrolases superfamily.</text>
</comment>
<keyword evidence="4" id="KW-1185">Reference proteome</keyword>
<organism evidence="3 4">
    <name type="scientific">Bradyrhizobium valentinum</name>
    <dbReference type="NCBI Taxonomy" id="1518501"/>
    <lineage>
        <taxon>Bacteria</taxon>
        <taxon>Pseudomonadati</taxon>
        <taxon>Pseudomonadota</taxon>
        <taxon>Alphaproteobacteria</taxon>
        <taxon>Hyphomicrobiales</taxon>
        <taxon>Nitrobacteraceae</taxon>
        <taxon>Bradyrhizobium</taxon>
    </lineage>
</organism>
<keyword evidence="3" id="KW-0378">Hydrolase</keyword>
<evidence type="ECO:0000256" key="1">
    <source>
        <dbReference type="ARBA" id="ARBA00038310"/>
    </source>
</evidence>
<evidence type="ECO:0000313" key="3">
    <source>
        <dbReference type="EMBL" id="KRR04633.1"/>
    </source>
</evidence>
<dbReference type="PANTHER" id="PTHR43569:SF2">
    <property type="entry name" value="AMIDOHYDROLASE-RELATED DOMAIN-CONTAINING PROTEIN"/>
    <property type="match status" value="1"/>
</dbReference>
<dbReference type="PANTHER" id="PTHR43569">
    <property type="entry name" value="AMIDOHYDROLASE"/>
    <property type="match status" value="1"/>
</dbReference>
<dbReference type="GO" id="GO:0016787">
    <property type="term" value="F:hydrolase activity"/>
    <property type="evidence" value="ECO:0007669"/>
    <property type="project" value="UniProtKB-KW"/>
</dbReference>
<comment type="caution">
    <text evidence="3">The sequence shown here is derived from an EMBL/GenBank/DDBJ whole genome shotgun (WGS) entry which is preliminary data.</text>
</comment>
<proteinExistence type="inferred from homology"/>
<dbReference type="SUPFAM" id="SSF51556">
    <property type="entry name" value="Metallo-dependent hydrolases"/>
    <property type="match status" value="1"/>
</dbReference>
<sequence>MMRIDAHHHLWSLARGDYGWLTPALAPIHRDFSLSDLAPHLAAADIKGTILVQAAPTEAETMFLLDIAAKAQVVRGVVGWTDFDAADGAARIDALAARKLLVGLRPMVQDIPDDDWLLRPALAPLLAAMARNSLVFDALVLPRHLPRLLRVVDDYPELQFVLDHCAKPGLATGELAVWQDDIASLAERPNIVCKLSGLATEAAPGWQIADLRKAVDHVVACFGPHRLLWGSDWPVVNLAGGYEKWLAAAETMLAGLSRDENAAIFGGNAARIYLSGRGRNVEAN</sequence>
<dbReference type="Pfam" id="PF04909">
    <property type="entry name" value="Amidohydro_2"/>
    <property type="match status" value="1"/>
</dbReference>
<dbReference type="STRING" id="1518501.CQ10_04255"/>
<dbReference type="Gene3D" id="3.20.20.140">
    <property type="entry name" value="Metal-dependent hydrolases"/>
    <property type="match status" value="1"/>
</dbReference>
<protein>
    <submittedName>
        <fullName evidence="3">Amidohydrolase</fullName>
    </submittedName>
</protein>
<evidence type="ECO:0000259" key="2">
    <source>
        <dbReference type="Pfam" id="PF04909"/>
    </source>
</evidence>